<feature type="transmembrane region" description="Helical" evidence="1">
    <location>
        <begin position="179"/>
        <end position="195"/>
    </location>
</feature>
<accession>A0A315XW32</accession>
<reference evidence="2 3" key="1">
    <citation type="submission" date="2018-05" db="EMBL/GenBank/DDBJ databases">
        <title>The Hungate 1000. A catalogue of reference genomes from the rumen microbiome.</title>
        <authorList>
            <person name="Kelly W."/>
        </authorList>
    </citation>
    <scope>NUCLEOTIDE SEQUENCE [LARGE SCALE GENOMIC DNA]</scope>
    <source>
        <strain evidence="2 3">SAb67</strain>
    </source>
</reference>
<evidence type="ECO:0000256" key="1">
    <source>
        <dbReference type="SAM" id="Phobius"/>
    </source>
</evidence>
<organism evidence="2 3">
    <name type="scientific">Ruminococcus flavefaciens</name>
    <dbReference type="NCBI Taxonomy" id="1265"/>
    <lineage>
        <taxon>Bacteria</taxon>
        <taxon>Bacillati</taxon>
        <taxon>Bacillota</taxon>
        <taxon>Clostridia</taxon>
        <taxon>Eubacteriales</taxon>
        <taxon>Oscillospiraceae</taxon>
        <taxon>Ruminococcus</taxon>
    </lineage>
</organism>
<feature type="transmembrane region" description="Helical" evidence="1">
    <location>
        <begin position="290"/>
        <end position="308"/>
    </location>
</feature>
<keyword evidence="1" id="KW-1133">Transmembrane helix</keyword>
<feature type="transmembrane region" description="Helical" evidence="1">
    <location>
        <begin position="124"/>
        <end position="144"/>
    </location>
</feature>
<comment type="caution">
    <text evidence="2">The sequence shown here is derived from an EMBL/GenBank/DDBJ whole genome shotgun (WGS) entry which is preliminary data.</text>
</comment>
<feature type="transmembrane region" description="Helical" evidence="1">
    <location>
        <begin position="383"/>
        <end position="403"/>
    </location>
</feature>
<feature type="transmembrane region" description="Helical" evidence="1">
    <location>
        <begin position="98"/>
        <end position="118"/>
    </location>
</feature>
<dbReference type="Pfam" id="PF19528">
    <property type="entry name" value="DUF6056"/>
    <property type="match status" value="1"/>
</dbReference>
<evidence type="ECO:0000313" key="2">
    <source>
        <dbReference type="EMBL" id="PWJ11478.1"/>
    </source>
</evidence>
<dbReference type="EMBL" id="QGDI01000009">
    <property type="protein sequence ID" value="PWJ11478.1"/>
    <property type="molecule type" value="Genomic_DNA"/>
</dbReference>
<proteinExistence type="predicted"/>
<dbReference type="RefSeq" id="WP_109726994.1">
    <property type="nucleotide sequence ID" value="NZ_QGDI01000009.1"/>
</dbReference>
<keyword evidence="1" id="KW-0812">Transmembrane</keyword>
<keyword evidence="1" id="KW-0472">Membrane</keyword>
<dbReference type="Proteomes" id="UP000245720">
    <property type="component" value="Unassembled WGS sequence"/>
</dbReference>
<gene>
    <name evidence="2" type="ORF">IE37_02241</name>
</gene>
<dbReference type="OrthoDB" id="1821221at2"/>
<feature type="transmembrane region" description="Helical" evidence="1">
    <location>
        <begin position="12"/>
        <end position="32"/>
    </location>
</feature>
<evidence type="ECO:0008006" key="4">
    <source>
        <dbReference type="Google" id="ProtNLM"/>
    </source>
</evidence>
<feature type="transmembrane region" description="Helical" evidence="1">
    <location>
        <begin position="61"/>
        <end position="86"/>
    </location>
</feature>
<feature type="transmembrane region" description="Helical" evidence="1">
    <location>
        <begin position="328"/>
        <end position="345"/>
    </location>
</feature>
<feature type="transmembrane region" description="Helical" evidence="1">
    <location>
        <begin position="354"/>
        <end position="371"/>
    </location>
</feature>
<feature type="transmembrane region" description="Helical" evidence="1">
    <location>
        <begin position="261"/>
        <end position="278"/>
    </location>
</feature>
<evidence type="ECO:0000313" key="3">
    <source>
        <dbReference type="Proteomes" id="UP000245720"/>
    </source>
</evidence>
<feature type="transmembrane region" description="Helical" evidence="1">
    <location>
        <begin position="207"/>
        <end position="225"/>
    </location>
</feature>
<protein>
    <recommendedName>
        <fullName evidence="4">Glucosyl transferase GtrII</fullName>
    </recommendedName>
</protein>
<feature type="transmembrane region" description="Helical" evidence="1">
    <location>
        <begin position="412"/>
        <end position="429"/>
    </location>
</feature>
<feature type="transmembrane region" description="Helical" evidence="1">
    <location>
        <begin position="156"/>
        <end position="173"/>
    </location>
</feature>
<name>A0A315XW32_RUMFL</name>
<dbReference type="InterPro" id="IPR045691">
    <property type="entry name" value="DUF6056"/>
</dbReference>
<dbReference type="AlphaFoldDB" id="A0A315XW32"/>
<sequence length="520" mass="60273">MVKFISKHRSELIFVLLFFIYFTIQAICLVYTSDDIRWIAVPDITGLFGEFRENGRYFTNILTWVCAHSIIMRDVIYVASMMCFTVTFAKLTKQDHSFTWIAFLLTVLIFFFSPRPFFAHVFNWVSGFTNYIISLALLFSYFIYCSPIFAKKEPRGGVLWGIVFLIVGFLGALCVENITIYNAVFGVFIILFSLITRKKITTDNAAFLLGTVIGAAVMFSAGNYAEIAGEGDSLGFRSFEFAVDDIMAKIYLEIIPFYSRPFYYLHLLISLSVSALYIRKFRNSDKKPKYGALCTGIIIFYFIFTFFCNNANEVQIMSNAYKSRALEVAFTFIYILALIYMCYVLMEGERRAKAIVYIISTLIVTGPFIVINPITRRCFFADYIFWCLFTFRLVAEVITVFGITEPKNLRRAAALFSCGVFCWLSYYHIANKYVDVLRVKYIKEQLDTNQRHIDFIKLPYPNTTFDVLGDIDTELDLIEIDGVRHRFDELYYEQNGIDQSVRDRVRVEINMIDYNTSHDE</sequence>